<keyword evidence="2" id="KW-1185">Reference proteome</keyword>
<protein>
    <submittedName>
        <fullName evidence="1">Uncharacterized protein</fullName>
    </submittedName>
</protein>
<organism evidence="1 2">
    <name type="scientific">Cinnamomum micranthum f. kanehirae</name>
    <dbReference type="NCBI Taxonomy" id="337451"/>
    <lineage>
        <taxon>Eukaryota</taxon>
        <taxon>Viridiplantae</taxon>
        <taxon>Streptophyta</taxon>
        <taxon>Embryophyta</taxon>
        <taxon>Tracheophyta</taxon>
        <taxon>Spermatophyta</taxon>
        <taxon>Magnoliopsida</taxon>
        <taxon>Magnoliidae</taxon>
        <taxon>Laurales</taxon>
        <taxon>Lauraceae</taxon>
        <taxon>Cinnamomum</taxon>
    </lineage>
</organism>
<dbReference type="EMBL" id="QPKB01000002">
    <property type="protein sequence ID" value="RWR75376.1"/>
    <property type="molecule type" value="Genomic_DNA"/>
</dbReference>
<evidence type="ECO:0000313" key="2">
    <source>
        <dbReference type="Proteomes" id="UP000283530"/>
    </source>
</evidence>
<evidence type="ECO:0000313" key="1">
    <source>
        <dbReference type="EMBL" id="RWR75376.1"/>
    </source>
</evidence>
<gene>
    <name evidence="1" type="ORF">CKAN_00375300</name>
</gene>
<accession>A0A3S3MFD6</accession>
<dbReference type="AlphaFoldDB" id="A0A3S3MFD6"/>
<comment type="caution">
    <text evidence="1">The sequence shown here is derived from an EMBL/GenBank/DDBJ whole genome shotgun (WGS) entry which is preliminary data.</text>
</comment>
<dbReference type="Proteomes" id="UP000283530">
    <property type="component" value="Unassembled WGS sequence"/>
</dbReference>
<proteinExistence type="predicted"/>
<sequence length="80" mass="9138">MPSVRCYSSIQRLSIVHVAHIWRSLSTLWFCPLFFFPLLSSPLSHLSLAEKSPHRRQVSVKNSDATGLLTQKFHITARTC</sequence>
<reference evidence="1 2" key="1">
    <citation type="journal article" date="2019" name="Nat. Plants">
        <title>Stout camphor tree genome fills gaps in understanding of flowering plant genome evolution.</title>
        <authorList>
            <person name="Chaw S.M."/>
            <person name="Liu Y.C."/>
            <person name="Wu Y.W."/>
            <person name="Wang H.Y."/>
            <person name="Lin C.I."/>
            <person name="Wu C.S."/>
            <person name="Ke H.M."/>
            <person name="Chang L.Y."/>
            <person name="Hsu C.Y."/>
            <person name="Yang H.T."/>
            <person name="Sudianto E."/>
            <person name="Hsu M.H."/>
            <person name="Wu K.P."/>
            <person name="Wang L.N."/>
            <person name="Leebens-Mack J.H."/>
            <person name="Tsai I.J."/>
        </authorList>
    </citation>
    <scope>NUCLEOTIDE SEQUENCE [LARGE SCALE GENOMIC DNA]</scope>
    <source>
        <strain evidence="2">cv. Chaw 1501</strain>
        <tissue evidence="1">Young leaves</tissue>
    </source>
</reference>
<name>A0A3S3MFD6_9MAGN</name>